<comment type="subcellular location">
    <subcellularLocation>
        <location evidence="1 7">Nucleus</location>
    </subcellularLocation>
</comment>
<proteinExistence type="inferred from homology"/>
<sequence>MSKQPDNTYVPKFIKDTPWYAGEHQREETTEKHIKDQFIRHKGVGKGCKNCGLPHNEKDCFEKPKRRKVTKHLDTIMVRNTDDWDSKRDKWFGYNADEEYQEQLAKWNANEAKKQKAILLKALSAQVDILYNWMVQGGEVKLTEAEQVELEKEILDEYCGEGVKRYSQDTVDLANEGFVGESKVNEFEGSKVFAWGREKASDTTDVVKGPGVDHGSDGQTKEQKSAIEEKRRKLLEKYK</sequence>
<keyword evidence="5 7" id="KW-0508">mRNA splicing</keyword>
<evidence type="ECO:0000256" key="8">
    <source>
        <dbReference type="SAM" id="MobiDB-lite"/>
    </source>
</evidence>
<dbReference type="GO" id="GO:0030628">
    <property type="term" value="F:pre-mRNA 3'-splice site binding"/>
    <property type="evidence" value="ECO:0007669"/>
    <property type="project" value="UniProtKB-UniRule"/>
</dbReference>
<dbReference type="PANTHER" id="PTHR12942:SF2">
    <property type="entry name" value="PRE-MRNA-SPLICING FACTOR SLU7"/>
    <property type="match status" value="1"/>
</dbReference>
<evidence type="ECO:0000313" key="9">
    <source>
        <dbReference type="EMBL" id="ANZ73595.1"/>
    </source>
</evidence>
<keyword evidence="6 7" id="KW-0539">Nucleus</keyword>
<evidence type="ECO:0000256" key="3">
    <source>
        <dbReference type="ARBA" id="ARBA00022664"/>
    </source>
</evidence>
<comment type="function">
    <text evidence="7">Involved in pre-mRNA splicing.</text>
</comment>
<dbReference type="InterPro" id="IPR039974">
    <property type="entry name" value="Splicing_factor_SLU7"/>
</dbReference>
<evidence type="ECO:0000256" key="5">
    <source>
        <dbReference type="ARBA" id="ARBA00023187"/>
    </source>
</evidence>
<dbReference type="GO" id="GO:0000398">
    <property type="term" value="P:mRNA splicing, via spliceosome"/>
    <property type="evidence" value="ECO:0007669"/>
    <property type="project" value="UniProtKB-UniRule"/>
</dbReference>
<reference evidence="9 10" key="1">
    <citation type="submission" date="2016-02" db="EMBL/GenBank/DDBJ databases">
        <title>Comparative genomic and transcriptomic foundation for Pichia pastoris.</title>
        <authorList>
            <person name="Love K.R."/>
            <person name="Shah K.A."/>
            <person name="Whittaker C.A."/>
            <person name="Wu J."/>
            <person name="Bartlett M.C."/>
            <person name="Ma D."/>
            <person name="Leeson R.L."/>
            <person name="Priest M."/>
            <person name="Young S.K."/>
            <person name="Love J.C."/>
        </authorList>
    </citation>
    <scope>NUCLEOTIDE SEQUENCE [LARGE SCALE GENOMIC DNA]</scope>
    <source>
        <strain evidence="9 10">ATCC 28485</strain>
    </source>
</reference>
<dbReference type="PANTHER" id="PTHR12942">
    <property type="entry name" value="STEP II SPLICING FACTOR SLU7"/>
    <property type="match status" value="1"/>
</dbReference>
<keyword evidence="10" id="KW-1185">Reference proteome</keyword>
<dbReference type="AlphaFoldDB" id="A0A1B2J6I0"/>
<dbReference type="GO" id="GO:0005681">
    <property type="term" value="C:spliceosomal complex"/>
    <property type="evidence" value="ECO:0007669"/>
    <property type="project" value="UniProtKB-UniRule"/>
</dbReference>
<keyword evidence="4 7" id="KW-0747">Spliceosome</keyword>
<organism evidence="9 10">
    <name type="scientific">Komagataella pastoris</name>
    <name type="common">Yeast</name>
    <name type="synonym">Pichia pastoris</name>
    <dbReference type="NCBI Taxonomy" id="4922"/>
    <lineage>
        <taxon>Eukaryota</taxon>
        <taxon>Fungi</taxon>
        <taxon>Dikarya</taxon>
        <taxon>Ascomycota</taxon>
        <taxon>Saccharomycotina</taxon>
        <taxon>Pichiomycetes</taxon>
        <taxon>Pichiales</taxon>
        <taxon>Pichiaceae</taxon>
        <taxon>Komagataella</taxon>
    </lineage>
</organism>
<protein>
    <recommendedName>
        <fullName evidence="7">Pre-mRNA-splicing factor SLU7</fullName>
    </recommendedName>
</protein>
<evidence type="ECO:0000256" key="6">
    <source>
        <dbReference type="ARBA" id="ARBA00023242"/>
    </source>
</evidence>
<evidence type="ECO:0000313" key="10">
    <source>
        <dbReference type="Proteomes" id="UP000094565"/>
    </source>
</evidence>
<keyword evidence="3 7" id="KW-0507">mRNA processing</keyword>
<dbReference type="Proteomes" id="UP000094565">
    <property type="component" value="Chromosome 1"/>
</dbReference>
<accession>A0A1B2J6I0</accession>
<feature type="compositionally biased region" description="Basic and acidic residues" evidence="8">
    <location>
        <begin position="214"/>
        <end position="226"/>
    </location>
</feature>
<evidence type="ECO:0000256" key="2">
    <source>
        <dbReference type="ARBA" id="ARBA00007203"/>
    </source>
</evidence>
<gene>
    <name evidence="9" type="primary">SLU7</name>
    <name evidence="9" type="ORF">ATY40_BA7501536</name>
</gene>
<dbReference type="OrthoDB" id="249612at2759"/>
<comment type="subunit">
    <text evidence="7">Associated with the spliceosome.</text>
</comment>
<name>A0A1B2J6I0_PICPA</name>
<evidence type="ECO:0000256" key="1">
    <source>
        <dbReference type="ARBA" id="ARBA00004123"/>
    </source>
</evidence>
<comment type="similarity">
    <text evidence="2 7">Belongs to the SLU7 family.</text>
</comment>
<evidence type="ECO:0000256" key="4">
    <source>
        <dbReference type="ARBA" id="ARBA00022728"/>
    </source>
</evidence>
<evidence type="ECO:0000256" key="7">
    <source>
        <dbReference type="RuleBase" id="RU367071"/>
    </source>
</evidence>
<dbReference type="EMBL" id="CP014584">
    <property type="protein sequence ID" value="ANZ73595.1"/>
    <property type="molecule type" value="Genomic_DNA"/>
</dbReference>
<feature type="region of interest" description="Disordered" evidence="8">
    <location>
        <begin position="203"/>
        <end position="226"/>
    </location>
</feature>